<dbReference type="InterPro" id="IPR050546">
    <property type="entry name" value="Glycosyl_Hydrlase_16"/>
</dbReference>
<reference evidence="9 10" key="1">
    <citation type="submission" date="2024-01" db="EMBL/GenBank/DDBJ databases">
        <title>The genome of the rayed Mediterranean limpet Patella caerulea (Linnaeus, 1758).</title>
        <authorList>
            <person name="Anh-Thu Weber A."/>
            <person name="Halstead-Nussloch G."/>
        </authorList>
    </citation>
    <scope>NUCLEOTIDE SEQUENCE [LARGE SCALE GENOMIC DNA]</scope>
    <source>
        <strain evidence="9">AATW-2023a</strain>
        <tissue evidence="9">Whole specimen</tissue>
    </source>
</reference>
<dbReference type="SUPFAM" id="SSF49899">
    <property type="entry name" value="Concanavalin A-like lectins/glucanases"/>
    <property type="match status" value="1"/>
</dbReference>
<dbReference type="Gene3D" id="2.60.40.2140">
    <property type="entry name" value="Beta-1,3-glucan-recognition protein, N-terminal domain"/>
    <property type="match status" value="1"/>
</dbReference>
<dbReference type="GO" id="GO:0030246">
    <property type="term" value="F:carbohydrate binding"/>
    <property type="evidence" value="ECO:0007669"/>
    <property type="project" value="InterPro"/>
</dbReference>
<evidence type="ECO:0000256" key="3">
    <source>
        <dbReference type="ARBA" id="ARBA00022588"/>
    </source>
</evidence>
<feature type="domain" description="CBM39" evidence="8">
    <location>
        <begin position="16"/>
        <end position="115"/>
    </location>
</feature>
<dbReference type="Gene3D" id="2.60.120.200">
    <property type="match status" value="1"/>
</dbReference>
<evidence type="ECO:0000256" key="4">
    <source>
        <dbReference type="ARBA" id="ARBA00022859"/>
    </source>
</evidence>
<comment type="similarity">
    <text evidence="2">Belongs to the insect beta-1,3-glucan binding protein family.</text>
</comment>
<dbReference type="PROSITE" id="PS51762">
    <property type="entry name" value="GH16_2"/>
    <property type="match status" value="1"/>
</dbReference>
<evidence type="ECO:0008006" key="11">
    <source>
        <dbReference type="Google" id="ProtNLM"/>
    </source>
</evidence>
<dbReference type="InterPro" id="IPR031756">
    <property type="entry name" value="BGBP_N"/>
</dbReference>
<feature type="region of interest" description="Disordered" evidence="5">
    <location>
        <begin position="106"/>
        <end position="156"/>
    </location>
</feature>
<dbReference type="EMBL" id="JAZGQO010000002">
    <property type="protein sequence ID" value="KAK6192333.1"/>
    <property type="molecule type" value="Genomic_DNA"/>
</dbReference>
<feature type="compositionally biased region" description="Polar residues" evidence="5">
    <location>
        <begin position="106"/>
        <end position="116"/>
    </location>
</feature>
<dbReference type="Pfam" id="PF15886">
    <property type="entry name" value="CBM39"/>
    <property type="match status" value="1"/>
</dbReference>
<keyword evidence="10" id="KW-1185">Reference proteome</keyword>
<evidence type="ECO:0000256" key="6">
    <source>
        <dbReference type="SAM" id="SignalP"/>
    </source>
</evidence>
<dbReference type="Proteomes" id="UP001347796">
    <property type="component" value="Unassembled WGS sequence"/>
</dbReference>
<keyword evidence="3" id="KW-0399">Innate immunity</keyword>
<sequence length="501" mass="56194">MLAAILICMTWLSMVTSLSQPVIIPITPSGVRFEIKDEGYDLVALHYSINKPDAGTQAGQYNFDLNTRDGGKWIHVNKAVTLHPNDVINYWVYALVNGRPQQLLDQSWSMSSGNTPRPTPRPVTKAPTDHHPDNTNSGHNQNIQLGGHSTSTSSQQSSCTSYPCLVFEDNFDDLDVEVWEHELTLGGGGNWEFEHYTNNRSNSYVRNGILYLKPTLTADAHDEAFLEHGTLDIWGAGPYDTCTGNAFYGCSRAGGADGHILNPIQSAKLRSSRGFNVKYGKVEVEAKLPTGDWIWPAIWMMPTYDAYGSWPTSGEIDIMESRGNVNYKDDKGQPAGVDRMGSTLHFGPNWQQDAWPKATANKHLNSGTFGDRFYRYGVEWDENSMRFTVDDEVILNVAPGDGGFWEYGGFDKSGMANPWQNGNKMAPFDQKFYIILNVAVGGMNYFPDSFTGPRPKPWKEADSKAFWQAKNQWYPTWNPHVRNGEDAAMQINYVKVWKMKP</sequence>
<dbReference type="InterPro" id="IPR000757">
    <property type="entry name" value="Beta-glucanase-like"/>
</dbReference>
<accession>A0AAN8Q0P0</accession>
<dbReference type="GO" id="GO:0005975">
    <property type="term" value="P:carbohydrate metabolic process"/>
    <property type="evidence" value="ECO:0007669"/>
    <property type="project" value="InterPro"/>
</dbReference>
<name>A0AAN8Q0P0_PATCE</name>
<dbReference type="PROSITE" id="PS51969">
    <property type="entry name" value="CBM39"/>
    <property type="match status" value="1"/>
</dbReference>
<dbReference type="CDD" id="cd08024">
    <property type="entry name" value="GH16_CCF"/>
    <property type="match status" value="1"/>
</dbReference>
<evidence type="ECO:0000256" key="2">
    <source>
        <dbReference type="ARBA" id="ARBA00008781"/>
    </source>
</evidence>
<keyword evidence="4" id="KW-0391">Immunity</keyword>
<evidence type="ECO:0000256" key="1">
    <source>
        <dbReference type="ARBA" id="ARBA00006865"/>
    </source>
</evidence>
<dbReference type="Pfam" id="PF00722">
    <property type="entry name" value="Glyco_hydro_16"/>
    <property type="match status" value="1"/>
</dbReference>
<evidence type="ECO:0000259" key="7">
    <source>
        <dbReference type="PROSITE" id="PS51762"/>
    </source>
</evidence>
<feature type="signal peptide" evidence="6">
    <location>
        <begin position="1"/>
        <end position="17"/>
    </location>
</feature>
<feature type="chain" id="PRO_5042862498" description="Beta-1,3-glucan-binding protein" evidence="6">
    <location>
        <begin position="18"/>
        <end position="501"/>
    </location>
</feature>
<gene>
    <name evidence="9" type="ORF">SNE40_003818</name>
</gene>
<proteinExistence type="inferred from homology"/>
<evidence type="ECO:0000313" key="10">
    <source>
        <dbReference type="Proteomes" id="UP001347796"/>
    </source>
</evidence>
<evidence type="ECO:0000256" key="5">
    <source>
        <dbReference type="SAM" id="MobiDB-lite"/>
    </source>
</evidence>
<dbReference type="PANTHER" id="PTHR10963:SF55">
    <property type="entry name" value="GLYCOSIDE HYDROLASE FAMILY 16 PROTEIN"/>
    <property type="match status" value="1"/>
</dbReference>
<dbReference type="GO" id="GO:0045087">
    <property type="term" value="P:innate immune response"/>
    <property type="evidence" value="ECO:0007669"/>
    <property type="project" value="UniProtKB-KW"/>
</dbReference>
<feature type="domain" description="GH16" evidence="7">
    <location>
        <begin position="155"/>
        <end position="501"/>
    </location>
</feature>
<comment type="caution">
    <text evidence="9">The sequence shown here is derived from an EMBL/GenBank/DDBJ whole genome shotgun (WGS) entry which is preliminary data.</text>
</comment>
<comment type="similarity">
    <text evidence="1">Belongs to the glycosyl hydrolase 16 family.</text>
</comment>
<dbReference type="PANTHER" id="PTHR10963">
    <property type="entry name" value="GLYCOSYL HYDROLASE-RELATED"/>
    <property type="match status" value="1"/>
</dbReference>
<evidence type="ECO:0000259" key="8">
    <source>
        <dbReference type="PROSITE" id="PS51969"/>
    </source>
</evidence>
<protein>
    <recommendedName>
        <fullName evidence="11">Beta-1,3-glucan-binding protein</fullName>
    </recommendedName>
</protein>
<dbReference type="InterPro" id="IPR043030">
    <property type="entry name" value="BGBP_N_sf"/>
</dbReference>
<evidence type="ECO:0000313" key="9">
    <source>
        <dbReference type="EMBL" id="KAK6192333.1"/>
    </source>
</evidence>
<dbReference type="InterPro" id="IPR013320">
    <property type="entry name" value="ConA-like_dom_sf"/>
</dbReference>
<feature type="compositionally biased region" description="Polar residues" evidence="5">
    <location>
        <begin position="134"/>
        <end position="148"/>
    </location>
</feature>
<organism evidence="9 10">
    <name type="scientific">Patella caerulea</name>
    <name type="common">Rayed Mediterranean limpet</name>
    <dbReference type="NCBI Taxonomy" id="87958"/>
    <lineage>
        <taxon>Eukaryota</taxon>
        <taxon>Metazoa</taxon>
        <taxon>Spiralia</taxon>
        <taxon>Lophotrochozoa</taxon>
        <taxon>Mollusca</taxon>
        <taxon>Gastropoda</taxon>
        <taxon>Patellogastropoda</taxon>
        <taxon>Patelloidea</taxon>
        <taxon>Patellidae</taxon>
        <taxon>Patella</taxon>
    </lineage>
</organism>
<dbReference type="GO" id="GO:0004553">
    <property type="term" value="F:hydrolase activity, hydrolyzing O-glycosyl compounds"/>
    <property type="evidence" value="ECO:0007669"/>
    <property type="project" value="InterPro"/>
</dbReference>
<keyword evidence="6" id="KW-0732">Signal</keyword>
<dbReference type="AlphaFoldDB" id="A0AAN8Q0P0"/>